<keyword evidence="2" id="KW-1185">Reference proteome</keyword>
<organism evidence="1 2">
    <name type="scientific">Prunus armeniaca</name>
    <name type="common">Apricot</name>
    <name type="synonym">Armeniaca vulgaris</name>
    <dbReference type="NCBI Taxonomy" id="36596"/>
    <lineage>
        <taxon>Eukaryota</taxon>
        <taxon>Viridiplantae</taxon>
        <taxon>Streptophyta</taxon>
        <taxon>Embryophyta</taxon>
        <taxon>Tracheophyta</taxon>
        <taxon>Spermatophyta</taxon>
        <taxon>Magnoliopsida</taxon>
        <taxon>eudicotyledons</taxon>
        <taxon>Gunneridae</taxon>
        <taxon>Pentapetalae</taxon>
        <taxon>rosids</taxon>
        <taxon>fabids</taxon>
        <taxon>Rosales</taxon>
        <taxon>Rosaceae</taxon>
        <taxon>Amygdaloideae</taxon>
        <taxon>Amygdaleae</taxon>
        <taxon>Prunus</taxon>
    </lineage>
</organism>
<sequence>MRAFLSALDDRVWYTIENGWTKPTKTVEDEVVLTWYEWFTSKFIAISIENIDMALAISCHVDGSPSACPGPSDARCHFGLAARWVYPSRCLVGLPPPPPRPLGFCYGSAVVPWPGVPISLALFPWSCRPFLPFVPPLHLTPLDPPVCRPPPVLPLKTVCPAVLCVPHLFPSPHPVPLPSSSAFFPGPSSPPSLGLRLRVVGSGGPRGRGCGVGGCWCMRVR</sequence>
<accession>A0A6J5XE51</accession>
<evidence type="ECO:0000313" key="2">
    <source>
        <dbReference type="Proteomes" id="UP000507245"/>
    </source>
</evidence>
<dbReference type="EMBL" id="CAEKKB010000004">
    <property type="protein sequence ID" value="CAB4309168.1"/>
    <property type="molecule type" value="Genomic_DNA"/>
</dbReference>
<proteinExistence type="predicted"/>
<gene>
    <name evidence="1" type="ORF">ORAREDHAP_LOCUS30064</name>
</gene>
<evidence type="ECO:0000313" key="1">
    <source>
        <dbReference type="EMBL" id="CAB4309168.1"/>
    </source>
</evidence>
<dbReference type="AlphaFoldDB" id="A0A6J5XE51"/>
<name>A0A6J5XE51_PRUAR</name>
<dbReference type="OrthoDB" id="1743754at2759"/>
<reference evidence="2" key="1">
    <citation type="journal article" date="2020" name="Genome Biol.">
        <title>Gamete binning: chromosome-level and haplotype-resolved genome assembly enabled by high-throughput single-cell sequencing of gamete genomes.</title>
        <authorList>
            <person name="Campoy J.A."/>
            <person name="Sun H."/>
            <person name="Goel M."/>
            <person name="Jiao W.-B."/>
            <person name="Folz-Donahue K."/>
            <person name="Wang N."/>
            <person name="Rubio M."/>
            <person name="Liu C."/>
            <person name="Kukat C."/>
            <person name="Ruiz D."/>
            <person name="Huettel B."/>
            <person name="Schneeberger K."/>
        </authorList>
    </citation>
    <scope>NUCLEOTIDE SEQUENCE [LARGE SCALE GENOMIC DNA]</scope>
    <source>
        <strain evidence="2">cv. Rojo Pasion</strain>
    </source>
</reference>
<dbReference type="Proteomes" id="UP000507245">
    <property type="component" value="Unassembled WGS sequence"/>
</dbReference>
<protein>
    <submittedName>
        <fullName evidence="1">Uncharacterized protein</fullName>
    </submittedName>
</protein>